<accession>A0A450YWQ8</accession>
<evidence type="ECO:0000313" key="1">
    <source>
        <dbReference type="EMBL" id="VFK45879.1"/>
    </source>
</evidence>
<dbReference type="EMBL" id="CAADFT010000056">
    <property type="protein sequence ID" value="VFK45879.1"/>
    <property type="molecule type" value="Genomic_DNA"/>
</dbReference>
<dbReference type="AlphaFoldDB" id="A0A450YWQ8"/>
<name>A0A450YWQ8_9GAMM</name>
<protein>
    <submittedName>
        <fullName evidence="1">Uncharacterized protein</fullName>
    </submittedName>
</protein>
<sequence>MFGTYRVVPSGRRFIHAIHQAGRESDYRRSPGTSLLDDIRYELYVKRKIEEGLADIEAGRSILHEQLEAELLGNGDSMVETRQG</sequence>
<reference evidence="1" key="1">
    <citation type="submission" date="2019-02" db="EMBL/GenBank/DDBJ databases">
        <authorList>
            <person name="Gruber-Vodicka R. H."/>
            <person name="Seah K. B. B."/>
        </authorList>
    </citation>
    <scope>NUCLEOTIDE SEQUENCE</scope>
    <source>
        <strain evidence="1">BECK_BZ125</strain>
    </source>
</reference>
<organism evidence="1">
    <name type="scientific">Candidatus Kentrum sp. TC</name>
    <dbReference type="NCBI Taxonomy" id="2126339"/>
    <lineage>
        <taxon>Bacteria</taxon>
        <taxon>Pseudomonadati</taxon>
        <taxon>Pseudomonadota</taxon>
        <taxon>Gammaproteobacteria</taxon>
        <taxon>Candidatus Kentrum</taxon>
    </lineage>
</organism>
<gene>
    <name evidence="1" type="ORF">BECKTC1821E_GA0114239_10563</name>
</gene>
<proteinExistence type="predicted"/>